<dbReference type="Gene3D" id="3.30.465.10">
    <property type="match status" value="1"/>
</dbReference>
<evidence type="ECO:0000256" key="6">
    <source>
        <dbReference type="ARBA" id="ARBA00022618"/>
    </source>
</evidence>
<name>A0A069RF92_PEPLI</name>
<dbReference type="InterPro" id="IPR016167">
    <property type="entry name" value="FAD-bd_PCMH_sub1"/>
</dbReference>
<dbReference type="STRING" id="1121324.CLIT_13c01970"/>
<evidence type="ECO:0000256" key="8">
    <source>
        <dbReference type="ARBA" id="ARBA00022827"/>
    </source>
</evidence>
<evidence type="ECO:0000259" key="17">
    <source>
        <dbReference type="PROSITE" id="PS51387"/>
    </source>
</evidence>
<dbReference type="eggNOG" id="COG0812">
    <property type="taxonomic scope" value="Bacteria"/>
</dbReference>
<dbReference type="GO" id="GO:0071555">
    <property type="term" value="P:cell wall organization"/>
    <property type="evidence" value="ECO:0007669"/>
    <property type="project" value="UniProtKB-KW"/>
</dbReference>
<sequence>MIETYIMSSLREIAGIENVLEKELMKMHTSFRVGGPADVLVNIKDEQSLKAVLKFLDKQGIKPYLMGNGSNLLVRDKGIRGVVIKISKGFECVGINGNRVEAGAGILLSKLSSMILNHSLCGFEFASGIPGTLGGAIAMNAGAYGGEMKDVVKKVYALDMQGNEIEYHEDEMDFGYRKSIVQKKDLIVTRAIMEFESGVKDDIKSIIDDYTKMRTSKQPLSLPSAGSTFKRPDGHFAGKLIQDANLKGFSIGGARVSEKHSGFIVNEGGASAKDILSLIGEVKSRVYDQFGVLLEEEVRIIGEE</sequence>
<dbReference type="Pfam" id="PF01565">
    <property type="entry name" value="FAD_binding_4"/>
    <property type="match status" value="1"/>
</dbReference>
<comment type="function">
    <text evidence="2 16">Cell wall formation.</text>
</comment>
<keyword evidence="5 16" id="KW-0963">Cytoplasm</keyword>
<dbReference type="InterPro" id="IPR016169">
    <property type="entry name" value="FAD-bd_PCMH_sub2"/>
</dbReference>
<accession>A0A069RF92</accession>
<dbReference type="SUPFAM" id="SSF56194">
    <property type="entry name" value="Uridine diphospho-N-Acetylenolpyruvylglucosamine reductase, MurB, C-terminal domain"/>
    <property type="match status" value="1"/>
</dbReference>
<dbReference type="Gene3D" id="3.90.78.10">
    <property type="entry name" value="UDP-N-acetylenolpyruvoylglucosamine reductase, C-terminal domain"/>
    <property type="match status" value="1"/>
</dbReference>
<dbReference type="PANTHER" id="PTHR21071:SF4">
    <property type="entry name" value="UDP-N-ACETYLENOLPYRUVOYLGLUCOSAMINE REDUCTASE"/>
    <property type="match status" value="1"/>
</dbReference>
<dbReference type="GO" id="GO:0005829">
    <property type="term" value="C:cytosol"/>
    <property type="evidence" value="ECO:0007669"/>
    <property type="project" value="TreeGrafter"/>
</dbReference>
<protein>
    <recommendedName>
        <fullName evidence="16">UDP-N-acetylenolpyruvoylglucosamine reductase</fullName>
        <ecNumber evidence="16">1.3.1.98</ecNumber>
    </recommendedName>
    <alternativeName>
        <fullName evidence="16">UDP-N-acetylmuramate dehydrogenase</fullName>
    </alternativeName>
</protein>
<dbReference type="PANTHER" id="PTHR21071">
    <property type="entry name" value="UDP-N-ACETYLENOLPYRUVOYLGLUCOSAMINE REDUCTASE"/>
    <property type="match status" value="1"/>
</dbReference>
<evidence type="ECO:0000256" key="2">
    <source>
        <dbReference type="ARBA" id="ARBA00003921"/>
    </source>
</evidence>
<dbReference type="Pfam" id="PF02873">
    <property type="entry name" value="MurB_C"/>
    <property type="match status" value="1"/>
</dbReference>
<comment type="pathway">
    <text evidence="4 16">Cell wall biogenesis; peptidoglycan biosynthesis.</text>
</comment>
<proteinExistence type="inferred from homology"/>
<keyword evidence="9 16" id="KW-0521">NADP</keyword>
<evidence type="ECO:0000256" key="5">
    <source>
        <dbReference type="ARBA" id="ARBA00022490"/>
    </source>
</evidence>
<dbReference type="EC" id="1.3.1.98" evidence="16"/>
<comment type="cofactor">
    <cofactor evidence="1 16">
        <name>FAD</name>
        <dbReference type="ChEBI" id="CHEBI:57692"/>
    </cofactor>
</comment>
<dbReference type="SUPFAM" id="SSF56176">
    <property type="entry name" value="FAD-binding/transporter-associated domain-like"/>
    <property type="match status" value="1"/>
</dbReference>
<evidence type="ECO:0000256" key="4">
    <source>
        <dbReference type="ARBA" id="ARBA00004752"/>
    </source>
</evidence>
<dbReference type="PROSITE" id="PS51387">
    <property type="entry name" value="FAD_PCMH"/>
    <property type="match status" value="1"/>
</dbReference>
<evidence type="ECO:0000256" key="11">
    <source>
        <dbReference type="ARBA" id="ARBA00022984"/>
    </source>
</evidence>
<feature type="active site" evidence="16">
    <location>
        <position position="177"/>
    </location>
</feature>
<comment type="similarity">
    <text evidence="16">Belongs to the MurB family.</text>
</comment>
<evidence type="ECO:0000313" key="18">
    <source>
        <dbReference type="EMBL" id="KDR94875.1"/>
    </source>
</evidence>
<dbReference type="InterPro" id="IPR003170">
    <property type="entry name" value="MurB"/>
</dbReference>
<feature type="active site" description="Proton donor" evidence="16">
    <location>
        <position position="227"/>
    </location>
</feature>
<comment type="catalytic activity">
    <reaction evidence="15 16">
        <text>UDP-N-acetyl-alpha-D-muramate + NADP(+) = UDP-N-acetyl-3-O-(1-carboxyvinyl)-alpha-D-glucosamine + NADPH + H(+)</text>
        <dbReference type="Rhea" id="RHEA:12248"/>
        <dbReference type="ChEBI" id="CHEBI:15378"/>
        <dbReference type="ChEBI" id="CHEBI:57783"/>
        <dbReference type="ChEBI" id="CHEBI:58349"/>
        <dbReference type="ChEBI" id="CHEBI:68483"/>
        <dbReference type="ChEBI" id="CHEBI:70757"/>
        <dbReference type="EC" id="1.3.1.98"/>
    </reaction>
</comment>
<dbReference type="EMBL" id="JJMM01000013">
    <property type="protein sequence ID" value="KDR94875.1"/>
    <property type="molecule type" value="Genomic_DNA"/>
</dbReference>
<dbReference type="InterPro" id="IPR036318">
    <property type="entry name" value="FAD-bd_PCMH-like_sf"/>
</dbReference>
<keyword evidence="12 16" id="KW-0560">Oxidoreductase</keyword>
<evidence type="ECO:0000256" key="12">
    <source>
        <dbReference type="ARBA" id="ARBA00023002"/>
    </source>
</evidence>
<dbReference type="AlphaFoldDB" id="A0A069RF92"/>
<keyword evidence="11 16" id="KW-0573">Peptidoglycan synthesis</keyword>
<keyword evidence="8 16" id="KW-0274">FAD</keyword>
<reference evidence="18 19" key="1">
    <citation type="submission" date="2014-03" db="EMBL/GenBank/DDBJ databases">
        <title>Genome sequence of Clostridium litorale W6, DSM 5388.</title>
        <authorList>
            <person name="Poehlein A."/>
            <person name="Jagirdar A."/>
            <person name="Khonsari B."/>
            <person name="Chibani C.M."/>
            <person name="Gutierrez Gutierrez D.A."/>
            <person name="Davydova E."/>
            <person name="Alghaithi H.S."/>
            <person name="Nair K.P."/>
            <person name="Dhamotharan K."/>
            <person name="Chandran L."/>
            <person name="G W."/>
            <person name="Daniel R."/>
        </authorList>
    </citation>
    <scope>NUCLEOTIDE SEQUENCE [LARGE SCALE GENOMIC DNA]</scope>
    <source>
        <strain evidence="18 19">W6</strain>
    </source>
</reference>
<keyword evidence="13 16" id="KW-0131">Cell cycle</keyword>
<dbReference type="InterPro" id="IPR011601">
    <property type="entry name" value="MurB_C"/>
</dbReference>
<evidence type="ECO:0000256" key="9">
    <source>
        <dbReference type="ARBA" id="ARBA00022857"/>
    </source>
</evidence>
<feature type="domain" description="FAD-binding PCMH-type" evidence="17">
    <location>
        <begin position="32"/>
        <end position="198"/>
    </location>
</feature>
<feature type="active site" evidence="16">
    <location>
        <position position="297"/>
    </location>
</feature>
<keyword evidence="7 16" id="KW-0285">Flavoprotein</keyword>
<dbReference type="NCBIfam" id="NF010480">
    <property type="entry name" value="PRK13905.1"/>
    <property type="match status" value="1"/>
</dbReference>
<keyword evidence="14 16" id="KW-0961">Cell wall biogenesis/degradation</keyword>
<keyword evidence="19" id="KW-1185">Reference proteome</keyword>
<dbReference type="GO" id="GO:0051301">
    <property type="term" value="P:cell division"/>
    <property type="evidence" value="ECO:0007669"/>
    <property type="project" value="UniProtKB-KW"/>
</dbReference>
<dbReference type="HAMAP" id="MF_00037">
    <property type="entry name" value="MurB"/>
    <property type="match status" value="1"/>
</dbReference>
<dbReference type="GO" id="GO:0008360">
    <property type="term" value="P:regulation of cell shape"/>
    <property type="evidence" value="ECO:0007669"/>
    <property type="project" value="UniProtKB-KW"/>
</dbReference>
<dbReference type="Proteomes" id="UP000027946">
    <property type="component" value="Unassembled WGS sequence"/>
</dbReference>
<evidence type="ECO:0000256" key="3">
    <source>
        <dbReference type="ARBA" id="ARBA00004496"/>
    </source>
</evidence>
<evidence type="ECO:0000256" key="13">
    <source>
        <dbReference type="ARBA" id="ARBA00023306"/>
    </source>
</evidence>
<comment type="subcellular location">
    <subcellularLocation>
        <location evidence="3 16">Cytoplasm</location>
    </subcellularLocation>
</comment>
<dbReference type="RefSeq" id="WP_038266131.1">
    <property type="nucleotide sequence ID" value="NZ_FSRH01000005.1"/>
</dbReference>
<dbReference type="UniPathway" id="UPA00219"/>
<comment type="caution">
    <text evidence="18">The sequence shown here is derived from an EMBL/GenBank/DDBJ whole genome shotgun (WGS) entry which is preliminary data.</text>
</comment>
<dbReference type="GO" id="GO:0071949">
    <property type="term" value="F:FAD binding"/>
    <property type="evidence" value="ECO:0007669"/>
    <property type="project" value="InterPro"/>
</dbReference>
<dbReference type="InterPro" id="IPR036635">
    <property type="entry name" value="MurB_C_sf"/>
</dbReference>
<evidence type="ECO:0000256" key="1">
    <source>
        <dbReference type="ARBA" id="ARBA00001974"/>
    </source>
</evidence>
<dbReference type="NCBIfam" id="TIGR00179">
    <property type="entry name" value="murB"/>
    <property type="match status" value="1"/>
</dbReference>
<evidence type="ECO:0000256" key="15">
    <source>
        <dbReference type="ARBA" id="ARBA00048914"/>
    </source>
</evidence>
<dbReference type="GO" id="GO:0009252">
    <property type="term" value="P:peptidoglycan biosynthetic process"/>
    <property type="evidence" value="ECO:0007669"/>
    <property type="project" value="UniProtKB-UniRule"/>
</dbReference>
<gene>
    <name evidence="16 18" type="primary">murB</name>
    <name evidence="18" type="ORF">CLIT_13c01970</name>
</gene>
<evidence type="ECO:0000256" key="16">
    <source>
        <dbReference type="HAMAP-Rule" id="MF_00037"/>
    </source>
</evidence>
<dbReference type="InterPro" id="IPR006094">
    <property type="entry name" value="Oxid_FAD_bind_N"/>
</dbReference>
<keyword evidence="6 16" id="KW-0132">Cell division</keyword>
<dbReference type="InterPro" id="IPR016166">
    <property type="entry name" value="FAD-bd_PCMH"/>
</dbReference>
<dbReference type="Gene3D" id="3.30.43.10">
    <property type="entry name" value="Uridine Diphospho-n-acetylenolpyruvylglucosamine Reductase, domain 2"/>
    <property type="match status" value="1"/>
</dbReference>
<keyword evidence="10 16" id="KW-0133">Cell shape</keyword>
<dbReference type="GO" id="GO:0008762">
    <property type="term" value="F:UDP-N-acetylmuramate dehydrogenase activity"/>
    <property type="evidence" value="ECO:0007669"/>
    <property type="project" value="UniProtKB-UniRule"/>
</dbReference>
<organism evidence="18 19">
    <name type="scientific">Peptoclostridium litorale DSM 5388</name>
    <dbReference type="NCBI Taxonomy" id="1121324"/>
    <lineage>
        <taxon>Bacteria</taxon>
        <taxon>Bacillati</taxon>
        <taxon>Bacillota</taxon>
        <taxon>Clostridia</taxon>
        <taxon>Peptostreptococcales</taxon>
        <taxon>Peptoclostridiaceae</taxon>
        <taxon>Peptoclostridium</taxon>
    </lineage>
</organism>
<dbReference type="OrthoDB" id="9804753at2"/>
<evidence type="ECO:0000313" key="19">
    <source>
        <dbReference type="Proteomes" id="UP000027946"/>
    </source>
</evidence>
<evidence type="ECO:0000256" key="7">
    <source>
        <dbReference type="ARBA" id="ARBA00022630"/>
    </source>
</evidence>
<evidence type="ECO:0000256" key="10">
    <source>
        <dbReference type="ARBA" id="ARBA00022960"/>
    </source>
</evidence>
<evidence type="ECO:0000256" key="14">
    <source>
        <dbReference type="ARBA" id="ARBA00023316"/>
    </source>
</evidence>